<evidence type="ECO:0000313" key="2">
    <source>
        <dbReference type="EMBL" id="NDV36431.1"/>
    </source>
</evidence>
<evidence type="ECO:0000259" key="1">
    <source>
        <dbReference type="PROSITE" id="PS51184"/>
    </source>
</evidence>
<dbReference type="PANTHER" id="PTHR12480">
    <property type="entry name" value="ARGININE DEMETHYLASE AND LYSYL-HYDROXYLASE JMJD"/>
    <property type="match status" value="1"/>
</dbReference>
<organism evidence="2">
    <name type="scientific">Arcella intermedia</name>
    <dbReference type="NCBI Taxonomy" id="1963864"/>
    <lineage>
        <taxon>Eukaryota</taxon>
        <taxon>Amoebozoa</taxon>
        <taxon>Tubulinea</taxon>
        <taxon>Elardia</taxon>
        <taxon>Arcellinida</taxon>
        <taxon>Sphaerothecina</taxon>
        <taxon>Arcellidae</taxon>
        <taxon>Arcella</taxon>
    </lineage>
</organism>
<dbReference type="PANTHER" id="PTHR12480:SF21">
    <property type="entry name" value="JMJC DOMAIN-CONTAINING PROTEIN 8"/>
    <property type="match status" value="1"/>
</dbReference>
<sequence>MTAQEFAERYMEKEAFILDWRGRNRAFAQRNAKEALLGEFAGAEVVLSSANSFSYAKRRVFMGEYIRTMMGPQEVNNVQGDKIYYLFGDNGKELDSFLKDYVPPHFQNYTITPSLSWGLAGDGTGVPFHTHGAVFAEVLHGRKAWFLYKLGEIPTFDPNKTSLHWFLTEYPKYKAKPFIECVLEPEEVLYIPSDWFHSTLNVGQTVFISAFI</sequence>
<proteinExistence type="predicted"/>
<dbReference type="InterPro" id="IPR050910">
    <property type="entry name" value="JMJD6_ArgDemeth/LysHydrox"/>
</dbReference>
<dbReference type="PROSITE" id="PS51184">
    <property type="entry name" value="JMJC"/>
    <property type="match status" value="1"/>
</dbReference>
<reference evidence="2" key="1">
    <citation type="journal article" date="2020" name="J. Eukaryot. Microbiol.">
        <title>De novo Sequencing, Assembly and Annotation of the Transcriptome for the Free-Living Testate Amoeba Arcella intermedia.</title>
        <authorList>
            <person name="Ribeiro G.M."/>
            <person name="Porfirio-Sousa A.L."/>
            <person name="Maurer-Alcala X.X."/>
            <person name="Katz L.A."/>
            <person name="Lahr D.J.G."/>
        </authorList>
    </citation>
    <scope>NUCLEOTIDE SEQUENCE</scope>
</reference>
<dbReference type="InterPro" id="IPR003347">
    <property type="entry name" value="JmjC_dom"/>
</dbReference>
<dbReference type="AlphaFoldDB" id="A0A6B2LHZ0"/>
<feature type="domain" description="JmjC" evidence="1">
    <location>
        <begin position="83"/>
        <end position="212"/>
    </location>
</feature>
<dbReference type="InterPro" id="IPR041667">
    <property type="entry name" value="Cupin_8"/>
</dbReference>
<accession>A0A6B2LHZ0</accession>
<name>A0A6B2LHZ0_9EUKA</name>
<dbReference type="SUPFAM" id="SSF51197">
    <property type="entry name" value="Clavaminate synthase-like"/>
    <property type="match status" value="1"/>
</dbReference>
<dbReference type="GO" id="GO:0005634">
    <property type="term" value="C:nucleus"/>
    <property type="evidence" value="ECO:0007669"/>
    <property type="project" value="TreeGrafter"/>
</dbReference>
<dbReference type="GO" id="GO:0000987">
    <property type="term" value="F:cis-regulatory region sequence-specific DNA binding"/>
    <property type="evidence" value="ECO:0007669"/>
    <property type="project" value="TreeGrafter"/>
</dbReference>
<dbReference type="EMBL" id="GIBP01007462">
    <property type="protein sequence ID" value="NDV36431.1"/>
    <property type="molecule type" value="Transcribed_RNA"/>
</dbReference>
<dbReference type="Pfam" id="PF13621">
    <property type="entry name" value="Cupin_8"/>
    <property type="match status" value="1"/>
</dbReference>
<dbReference type="Gene3D" id="2.60.120.650">
    <property type="entry name" value="Cupin"/>
    <property type="match status" value="1"/>
</dbReference>
<protein>
    <recommendedName>
        <fullName evidence="1">JmjC domain-containing protein</fullName>
    </recommendedName>
</protein>